<dbReference type="Proteomes" id="UP000690515">
    <property type="component" value="Unassembled WGS sequence"/>
</dbReference>
<keyword evidence="2" id="KW-1185">Reference proteome</keyword>
<gene>
    <name evidence="1" type="ORF">KCG35_26175</name>
</gene>
<reference evidence="1 2" key="1">
    <citation type="submission" date="2021-04" db="EMBL/GenBank/DDBJ databases">
        <authorList>
            <person name="Pira H."/>
            <person name="Risdian C."/>
            <person name="Wink J."/>
        </authorList>
    </citation>
    <scope>NUCLEOTIDE SEQUENCE [LARGE SCALE GENOMIC DNA]</scope>
    <source>
        <strain evidence="1 2">WH53</strain>
    </source>
</reference>
<evidence type="ECO:0000313" key="1">
    <source>
        <dbReference type="EMBL" id="MBU2714544.1"/>
    </source>
</evidence>
<name>A0ABS5ZKD8_9GAMM</name>
<organism evidence="1 2">
    <name type="scientific">Zooshikella harenae</name>
    <dbReference type="NCBI Taxonomy" id="2827238"/>
    <lineage>
        <taxon>Bacteria</taxon>
        <taxon>Pseudomonadati</taxon>
        <taxon>Pseudomonadota</taxon>
        <taxon>Gammaproteobacteria</taxon>
        <taxon>Oceanospirillales</taxon>
        <taxon>Zooshikellaceae</taxon>
        <taxon>Zooshikella</taxon>
    </lineage>
</organism>
<proteinExistence type="predicted"/>
<comment type="caution">
    <text evidence="1">The sequence shown here is derived from an EMBL/GenBank/DDBJ whole genome shotgun (WGS) entry which is preliminary data.</text>
</comment>
<sequence>MSTSSFLGPWMPSPCQQHGGGFSMNISTKSQAPSIVIVEIKTTSASGTGTKTMQFIGPGTYKAAYGPGVGTCYYVRAKSTSTGQVLFIQFSGA</sequence>
<protein>
    <submittedName>
        <fullName evidence="1">Uncharacterized protein</fullName>
    </submittedName>
</protein>
<dbReference type="EMBL" id="JAGSOY010000372">
    <property type="protein sequence ID" value="MBU2714544.1"/>
    <property type="molecule type" value="Genomic_DNA"/>
</dbReference>
<evidence type="ECO:0000313" key="2">
    <source>
        <dbReference type="Proteomes" id="UP000690515"/>
    </source>
</evidence>
<dbReference type="RefSeq" id="WP_215822876.1">
    <property type="nucleotide sequence ID" value="NZ_JAGSOY010000372.1"/>
</dbReference>
<accession>A0ABS5ZKD8</accession>